<sequence>KLYHLHPELVKDGIASLCSTCHRNIKSSKPKIPKLCIAAGIDFGHPGRLGLPQLTLSEELLICRSRQYVSILKLVGYNASERQKAKKGHVITYPQPDGTTKSAELQRLNSNFDGGEYPRTENFGEFLSICFIGSRLQFDSLIPTCFGDVNELCVLVDVVYLWLHALKHLNPLYRNASIIETEAMHMKMQNILVELIENASIVDTETEIQIDRLVTP</sequence>
<protein>
    <recommendedName>
        <fullName evidence="1">DUF6570 domain-containing protein</fullName>
    </recommendedName>
</protein>
<dbReference type="InterPro" id="IPR046700">
    <property type="entry name" value="DUF6570"/>
</dbReference>
<feature type="non-terminal residue" evidence="2">
    <location>
        <position position="216"/>
    </location>
</feature>
<organism evidence="2 3">
    <name type="scientific">Daphnia magna</name>
    <dbReference type="NCBI Taxonomy" id="35525"/>
    <lineage>
        <taxon>Eukaryota</taxon>
        <taxon>Metazoa</taxon>
        <taxon>Ecdysozoa</taxon>
        <taxon>Arthropoda</taxon>
        <taxon>Crustacea</taxon>
        <taxon>Branchiopoda</taxon>
        <taxon>Diplostraca</taxon>
        <taxon>Cladocera</taxon>
        <taxon>Anomopoda</taxon>
        <taxon>Daphniidae</taxon>
        <taxon>Daphnia</taxon>
    </lineage>
</organism>
<dbReference type="EMBL" id="LRGB01020668">
    <property type="protein sequence ID" value="KZR97623.1"/>
    <property type="molecule type" value="Genomic_DNA"/>
</dbReference>
<feature type="non-terminal residue" evidence="2">
    <location>
        <position position="1"/>
    </location>
</feature>
<dbReference type="OrthoDB" id="10039216at2759"/>
<proteinExistence type="predicted"/>
<feature type="domain" description="DUF6570" evidence="1">
    <location>
        <begin position="29"/>
        <end position="180"/>
    </location>
</feature>
<keyword evidence="3" id="KW-1185">Reference proteome</keyword>
<evidence type="ECO:0000259" key="1">
    <source>
        <dbReference type="Pfam" id="PF20209"/>
    </source>
</evidence>
<evidence type="ECO:0000313" key="2">
    <source>
        <dbReference type="EMBL" id="KZR97623.1"/>
    </source>
</evidence>
<dbReference type="Proteomes" id="UP000076858">
    <property type="component" value="Unassembled WGS sequence"/>
</dbReference>
<dbReference type="Pfam" id="PF20209">
    <property type="entry name" value="DUF6570"/>
    <property type="match status" value="1"/>
</dbReference>
<comment type="caution">
    <text evidence="2">The sequence shown here is derived from an EMBL/GenBank/DDBJ whole genome shotgun (WGS) entry which is preliminary data.</text>
</comment>
<dbReference type="AlphaFoldDB" id="A0A164FBG0"/>
<reference evidence="2 3" key="1">
    <citation type="submission" date="2016-03" db="EMBL/GenBank/DDBJ databases">
        <title>EvidentialGene: Evidence-directed Construction of Genes on Genomes.</title>
        <authorList>
            <person name="Gilbert D.G."/>
            <person name="Choi J.-H."/>
            <person name="Mockaitis K."/>
            <person name="Colbourne J."/>
            <person name="Pfrender M."/>
        </authorList>
    </citation>
    <scope>NUCLEOTIDE SEQUENCE [LARGE SCALE GENOMIC DNA]</scope>
    <source>
        <strain evidence="2 3">Xinb3</strain>
        <tissue evidence="2">Complete organism</tissue>
    </source>
</reference>
<evidence type="ECO:0000313" key="3">
    <source>
        <dbReference type="Proteomes" id="UP000076858"/>
    </source>
</evidence>
<accession>A0A164FBG0</accession>
<gene>
    <name evidence="2" type="ORF">APZ42_007395</name>
</gene>
<name>A0A164FBG0_9CRUS</name>